<organism evidence="1 2">
    <name type="scientific">Alligator mississippiensis</name>
    <name type="common">American alligator</name>
    <dbReference type="NCBI Taxonomy" id="8496"/>
    <lineage>
        <taxon>Eukaryota</taxon>
        <taxon>Metazoa</taxon>
        <taxon>Chordata</taxon>
        <taxon>Craniata</taxon>
        <taxon>Vertebrata</taxon>
        <taxon>Euteleostomi</taxon>
        <taxon>Archelosauria</taxon>
        <taxon>Archosauria</taxon>
        <taxon>Crocodylia</taxon>
        <taxon>Alligatoridae</taxon>
        <taxon>Alligatorinae</taxon>
        <taxon>Alligator</taxon>
    </lineage>
</organism>
<proteinExistence type="predicted"/>
<evidence type="ECO:0000313" key="2">
    <source>
        <dbReference type="Proteomes" id="UP000050525"/>
    </source>
</evidence>
<gene>
    <name evidence="1" type="ORF">Y1Q_0001561</name>
</gene>
<comment type="caution">
    <text evidence="1">The sequence shown here is derived from an EMBL/GenBank/DDBJ whole genome shotgun (WGS) entry which is preliminary data.</text>
</comment>
<dbReference type="Proteomes" id="UP000050525">
    <property type="component" value="Unassembled WGS sequence"/>
</dbReference>
<accession>A0A151M9W9</accession>
<evidence type="ECO:0000313" key="1">
    <source>
        <dbReference type="EMBL" id="KYO21317.1"/>
    </source>
</evidence>
<dbReference type="EMBL" id="AKHW03006295">
    <property type="protein sequence ID" value="KYO21317.1"/>
    <property type="molecule type" value="Genomic_DNA"/>
</dbReference>
<sequence length="123" mass="14140">MYSGTLLDEQLLESTEDWTRRPRSASPELFLNYFIHNFDFMRPTGTSRRNKNVFVKANLNSKDNHSRSGTIIFRAEPEDLGTWKCHGFRLALRTHAFMNIQLIQTTQAASYPASGNSERTIKA</sequence>
<reference evidence="1 2" key="1">
    <citation type="journal article" date="2012" name="Genome Biol.">
        <title>Sequencing three crocodilian genomes to illuminate the evolution of archosaurs and amniotes.</title>
        <authorList>
            <person name="St John J.A."/>
            <person name="Braun E.L."/>
            <person name="Isberg S.R."/>
            <person name="Miles L.G."/>
            <person name="Chong A.Y."/>
            <person name="Gongora J."/>
            <person name="Dalzell P."/>
            <person name="Moran C."/>
            <person name="Bed'hom B."/>
            <person name="Abzhanov A."/>
            <person name="Burgess S.C."/>
            <person name="Cooksey A.M."/>
            <person name="Castoe T.A."/>
            <person name="Crawford N.G."/>
            <person name="Densmore L.D."/>
            <person name="Drew J.C."/>
            <person name="Edwards S.V."/>
            <person name="Faircloth B.C."/>
            <person name="Fujita M.K."/>
            <person name="Greenwold M.J."/>
            <person name="Hoffmann F.G."/>
            <person name="Howard J.M."/>
            <person name="Iguchi T."/>
            <person name="Janes D.E."/>
            <person name="Khan S.Y."/>
            <person name="Kohno S."/>
            <person name="de Koning A.J."/>
            <person name="Lance S.L."/>
            <person name="McCarthy F.M."/>
            <person name="McCormack J.E."/>
            <person name="Merchant M.E."/>
            <person name="Peterson D.G."/>
            <person name="Pollock D.D."/>
            <person name="Pourmand N."/>
            <person name="Raney B.J."/>
            <person name="Roessler K.A."/>
            <person name="Sanford J.R."/>
            <person name="Sawyer R.H."/>
            <person name="Schmidt C.J."/>
            <person name="Triplett E.W."/>
            <person name="Tuberville T.D."/>
            <person name="Venegas-Anaya M."/>
            <person name="Howard J.T."/>
            <person name="Jarvis E.D."/>
            <person name="Guillette L.J.Jr."/>
            <person name="Glenn T.C."/>
            <person name="Green R.E."/>
            <person name="Ray D.A."/>
        </authorList>
    </citation>
    <scope>NUCLEOTIDE SEQUENCE [LARGE SCALE GENOMIC DNA]</scope>
    <source>
        <strain evidence="1">KSC_2009_1</strain>
    </source>
</reference>
<keyword evidence="2" id="KW-1185">Reference proteome</keyword>
<protein>
    <submittedName>
        <fullName evidence="1">Uncharacterized protein</fullName>
    </submittedName>
</protein>
<name>A0A151M9W9_ALLMI</name>
<dbReference type="AlphaFoldDB" id="A0A151M9W9"/>